<evidence type="ECO:0000313" key="2">
    <source>
        <dbReference type="EMBL" id="PKY61773.1"/>
    </source>
</evidence>
<name>A0A2I1HSJ8_9GLOM</name>
<dbReference type="VEuPathDB" id="FungiDB:RhiirA1_451649"/>
<dbReference type="PANTHER" id="PTHR44329">
    <property type="entry name" value="SERINE/THREONINE-PROTEIN KINASE TNNI3K-RELATED"/>
    <property type="match status" value="1"/>
</dbReference>
<comment type="caution">
    <text evidence="2">The sequence shown here is derived from an EMBL/GenBank/DDBJ whole genome shotgun (WGS) entry which is preliminary data.</text>
</comment>
<dbReference type="VEuPathDB" id="FungiDB:RhiirFUN_011583"/>
<dbReference type="EMBL" id="LLXI01005851">
    <property type="protein sequence ID" value="PKY61773.1"/>
    <property type="molecule type" value="Genomic_DNA"/>
</dbReference>
<dbReference type="AlphaFoldDB" id="A0A2I1HSJ8"/>
<dbReference type="InterPro" id="IPR000719">
    <property type="entry name" value="Prot_kinase_dom"/>
</dbReference>
<accession>A0A2I1HSJ8</accession>
<sequence>MSSEIKNDYIDWLEKAIAEEYFNYYKYSNFEGRKYIGGESFGNVYCVNMKNTDTIFALKSFNIKFNLKEVVNKIKLHKRVDFHRNILQVYGITRMESDTIHQANEYSLVLEYADSGTLETYLKKHFNELNWDDKYQLALQLASAVECIHNLDIIHHDLHANNVLIHQKNIKLADFGLSRKITKESSNTLLFGVLPYVDPKCFNDEQNYVLNKKSDVYSIGILMWQISSGCKPFGTYNFGAALALAIQNGKRETIIDGTPNEYSRLYKECWKYEENERPSIQDVVSYLKLLNSPEENIIEEENYSISNDQNDIKSRGIKSGEELKKTEEINTSNSSSLGNILELAKAIDCVISFDLEKSEISSSSKNQSSIAYMILG</sequence>
<dbReference type="GO" id="GO:0005524">
    <property type="term" value="F:ATP binding"/>
    <property type="evidence" value="ECO:0007669"/>
    <property type="project" value="InterPro"/>
</dbReference>
<dbReference type="InterPro" id="IPR011009">
    <property type="entry name" value="Kinase-like_dom_sf"/>
</dbReference>
<dbReference type="SUPFAM" id="SSF56112">
    <property type="entry name" value="Protein kinase-like (PK-like)"/>
    <property type="match status" value="1"/>
</dbReference>
<dbReference type="Pfam" id="PF07714">
    <property type="entry name" value="PK_Tyr_Ser-Thr"/>
    <property type="match status" value="1"/>
</dbReference>
<dbReference type="Proteomes" id="UP000234323">
    <property type="component" value="Unassembled WGS sequence"/>
</dbReference>
<feature type="domain" description="Protein kinase" evidence="1">
    <location>
        <begin position="30"/>
        <end position="289"/>
    </location>
</feature>
<dbReference type="PRINTS" id="PR00109">
    <property type="entry name" value="TYRKINASE"/>
</dbReference>
<organism evidence="2 3">
    <name type="scientific">Rhizophagus irregularis</name>
    <dbReference type="NCBI Taxonomy" id="588596"/>
    <lineage>
        <taxon>Eukaryota</taxon>
        <taxon>Fungi</taxon>
        <taxon>Fungi incertae sedis</taxon>
        <taxon>Mucoromycota</taxon>
        <taxon>Glomeromycotina</taxon>
        <taxon>Glomeromycetes</taxon>
        <taxon>Glomerales</taxon>
        <taxon>Glomeraceae</taxon>
        <taxon>Rhizophagus</taxon>
    </lineage>
</organism>
<dbReference type="PROSITE" id="PS50011">
    <property type="entry name" value="PROTEIN_KINASE_DOM"/>
    <property type="match status" value="1"/>
</dbReference>
<dbReference type="InterPro" id="IPR001245">
    <property type="entry name" value="Ser-Thr/Tyr_kinase_cat_dom"/>
</dbReference>
<evidence type="ECO:0000313" key="3">
    <source>
        <dbReference type="Proteomes" id="UP000234323"/>
    </source>
</evidence>
<proteinExistence type="predicted"/>
<gene>
    <name evidence="2" type="ORF">RhiirA4_487219</name>
</gene>
<dbReference type="VEuPathDB" id="FungiDB:FUN_014401"/>
<keyword evidence="3" id="KW-1185">Reference proteome</keyword>
<reference evidence="2 3" key="1">
    <citation type="submission" date="2015-10" db="EMBL/GenBank/DDBJ databases">
        <title>Genome analyses suggest a sexual origin of heterokaryosis in a supposedly ancient asexual fungus.</title>
        <authorList>
            <person name="Ropars J."/>
            <person name="Sedzielewska K."/>
            <person name="Noel J."/>
            <person name="Charron P."/>
            <person name="Farinelli L."/>
            <person name="Marton T."/>
            <person name="Kruger M."/>
            <person name="Pelin A."/>
            <person name="Brachmann A."/>
            <person name="Corradi N."/>
        </authorList>
    </citation>
    <scope>NUCLEOTIDE SEQUENCE [LARGE SCALE GENOMIC DNA]</scope>
    <source>
        <strain evidence="2 3">A4</strain>
    </source>
</reference>
<keyword evidence="2" id="KW-0808">Transferase</keyword>
<keyword evidence="2" id="KW-0418">Kinase</keyword>
<dbReference type="PANTHER" id="PTHR44329:SF6">
    <property type="entry name" value="RECEPTOR-INTERACTING SERINE_THREONINE-PROTEIN KINASE 1"/>
    <property type="match status" value="1"/>
</dbReference>
<protein>
    <submittedName>
        <fullName evidence="2">Kinase-like protein</fullName>
    </submittedName>
</protein>
<dbReference type="InterPro" id="IPR051681">
    <property type="entry name" value="Ser/Thr_Kinases-Pseudokinases"/>
</dbReference>
<evidence type="ECO:0000259" key="1">
    <source>
        <dbReference type="PROSITE" id="PS50011"/>
    </source>
</evidence>
<dbReference type="GO" id="GO:0004674">
    <property type="term" value="F:protein serine/threonine kinase activity"/>
    <property type="evidence" value="ECO:0007669"/>
    <property type="project" value="TreeGrafter"/>
</dbReference>
<dbReference type="Gene3D" id="1.10.510.10">
    <property type="entry name" value="Transferase(Phosphotransferase) domain 1"/>
    <property type="match status" value="1"/>
</dbReference>